<keyword evidence="7" id="KW-0010">Activator</keyword>
<sequence length="343" mass="38844">MTLDHQILNQTIKRSHPSTQSSALVVQHAHPSPESDPGITGNPLTTLLTLRKEDDNVEWHFKEKKMMKEKEKTIAIVKVIDTSKLKLLSGNILDVYSGEQGISSVNMGLTNASCSRSLSMKKEITETDTRALAKERQKKDNHNLIERRRRYNINYRIKELGTLIPKTNDPDMRWNKGTILKASVEYIKWLQKEQQRARELEHRQKELEQANRRLLLRIQELEIQARAHGLPSLASLGTIDMDAHVNTQTPLEQNSVDYCQQSTQLQGLSPELCDQALSFSDPLSHFTDLSFSAASKEEQRLDEMLLDTLSPFGTDPLLSATSPEVSKESSRRSSLSSDDGDEL</sequence>
<dbReference type="GO" id="GO:0046983">
    <property type="term" value="F:protein dimerization activity"/>
    <property type="evidence" value="ECO:0007669"/>
    <property type="project" value="InterPro"/>
</dbReference>
<dbReference type="GO" id="GO:0005634">
    <property type="term" value="C:nucleus"/>
    <property type="evidence" value="ECO:0007669"/>
    <property type="project" value="UniProtKB-SubCell"/>
</dbReference>
<keyword evidence="8" id="KW-0804">Transcription</keyword>
<dbReference type="eggNOG" id="KOG1318">
    <property type="taxonomic scope" value="Eukaryota"/>
</dbReference>
<evidence type="ECO:0000256" key="4">
    <source>
        <dbReference type="ARBA" id="ARBA00022491"/>
    </source>
</evidence>
<organism evidence="13 14">
    <name type="scientific">Myotis brandtii</name>
    <name type="common">Brandt's bat</name>
    <dbReference type="NCBI Taxonomy" id="109478"/>
    <lineage>
        <taxon>Eukaryota</taxon>
        <taxon>Metazoa</taxon>
        <taxon>Chordata</taxon>
        <taxon>Craniata</taxon>
        <taxon>Vertebrata</taxon>
        <taxon>Euteleostomi</taxon>
        <taxon>Mammalia</taxon>
        <taxon>Eutheria</taxon>
        <taxon>Laurasiatheria</taxon>
        <taxon>Chiroptera</taxon>
        <taxon>Yangochiroptera</taxon>
        <taxon>Vespertilionidae</taxon>
        <taxon>Myotis</taxon>
    </lineage>
</organism>
<evidence type="ECO:0000256" key="6">
    <source>
        <dbReference type="ARBA" id="ARBA00023125"/>
    </source>
</evidence>
<dbReference type="GO" id="GO:0000981">
    <property type="term" value="F:DNA-binding transcription factor activity, RNA polymerase II-specific"/>
    <property type="evidence" value="ECO:0007669"/>
    <property type="project" value="TreeGrafter"/>
</dbReference>
<proteinExistence type="inferred from homology"/>
<keyword evidence="14" id="KW-1185">Reference proteome</keyword>
<feature type="coiled-coil region" evidence="10">
    <location>
        <begin position="190"/>
        <end position="224"/>
    </location>
</feature>
<gene>
    <name evidence="13" type="ORF">D623_10018991</name>
</gene>
<dbReference type="PANTHER" id="PTHR45776:SF1">
    <property type="entry name" value="TRANSCRIPTION FACTOR EC"/>
    <property type="match status" value="1"/>
</dbReference>
<evidence type="ECO:0000256" key="8">
    <source>
        <dbReference type="ARBA" id="ARBA00023163"/>
    </source>
</evidence>
<dbReference type="InterPro" id="IPR036638">
    <property type="entry name" value="HLH_DNA-bd_sf"/>
</dbReference>
<dbReference type="PROSITE" id="PS50888">
    <property type="entry name" value="BHLH"/>
    <property type="match status" value="1"/>
</dbReference>
<name>S7NCR5_MYOBR</name>
<dbReference type="CDD" id="cd18925">
    <property type="entry name" value="bHLHzip_TFEC"/>
    <property type="match status" value="1"/>
</dbReference>
<dbReference type="Pfam" id="PF00010">
    <property type="entry name" value="HLH"/>
    <property type="match status" value="1"/>
</dbReference>
<keyword evidence="10" id="KW-0175">Coiled coil</keyword>
<evidence type="ECO:0000256" key="2">
    <source>
        <dbReference type="ARBA" id="ARBA00008289"/>
    </source>
</evidence>
<evidence type="ECO:0000313" key="13">
    <source>
        <dbReference type="EMBL" id="EPQ14856.1"/>
    </source>
</evidence>
<evidence type="ECO:0000313" key="14">
    <source>
        <dbReference type="Proteomes" id="UP000052978"/>
    </source>
</evidence>
<dbReference type="PANTHER" id="PTHR45776">
    <property type="entry name" value="MIP04163P"/>
    <property type="match status" value="1"/>
</dbReference>
<dbReference type="SUPFAM" id="SSF47459">
    <property type="entry name" value="HLH, helix-loop-helix DNA-binding domain"/>
    <property type="match status" value="1"/>
</dbReference>
<dbReference type="Gene3D" id="4.10.280.10">
    <property type="entry name" value="Helix-loop-helix DNA-binding domain"/>
    <property type="match status" value="1"/>
</dbReference>
<evidence type="ECO:0000256" key="5">
    <source>
        <dbReference type="ARBA" id="ARBA00023015"/>
    </source>
</evidence>
<feature type="region of interest" description="Disordered" evidence="11">
    <location>
        <begin position="312"/>
        <end position="343"/>
    </location>
</feature>
<dbReference type="GO" id="GO:0000978">
    <property type="term" value="F:RNA polymerase II cis-regulatory region sequence-specific DNA binding"/>
    <property type="evidence" value="ECO:0007669"/>
    <property type="project" value="TreeGrafter"/>
</dbReference>
<dbReference type="SMART" id="SM00353">
    <property type="entry name" value="HLH"/>
    <property type="match status" value="1"/>
</dbReference>
<accession>S7NCR5</accession>
<evidence type="ECO:0000256" key="1">
    <source>
        <dbReference type="ARBA" id="ARBA00004123"/>
    </source>
</evidence>
<evidence type="ECO:0000256" key="7">
    <source>
        <dbReference type="ARBA" id="ARBA00023159"/>
    </source>
</evidence>
<dbReference type="FunFam" id="4.10.280.10:FF:000003">
    <property type="entry name" value="microphthalmia-associated transcription factor isoform X1"/>
    <property type="match status" value="1"/>
</dbReference>
<dbReference type="InterPro" id="IPR021802">
    <property type="entry name" value="MiT/TFE_C"/>
</dbReference>
<feature type="domain" description="BHLH" evidence="12">
    <location>
        <begin position="137"/>
        <end position="190"/>
    </location>
</feature>
<comment type="subcellular location">
    <subcellularLocation>
        <location evidence="1">Nucleus</location>
    </subcellularLocation>
</comment>
<evidence type="ECO:0000256" key="11">
    <source>
        <dbReference type="SAM" id="MobiDB-lite"/>
    </source>
</evidence>
<keyword evidence="5" id="KW-0805">Transcription regulation</keyword>
<reference evidence="13 14" key="1">
    <citation type="journal article" date="2013" name="Nat. Commun.">
        <title>Genome analysis reveals insights into physiology and longevity of the Brandt's bat Myotis brandtii.</title>
        <authorList>
            <person name="Seim I."/>
            <person name="Fang X."/>
            <person name="Xiong Z."/>
            <person name="Lobanov A.V."/>
            <person name="Huang Z."/>
            <person name="Ma S."/>
            <person name="Feng Y."/>
            <person name="Turanov A.A."/>
            <person name="Zhu Y."/>
            <person name="Lenz T.L."/>
            <person name="Gerashchenko M.V."/>
            <person name="Fan D."/>
            <person name="Hee Yim S."/>
            <person name="Yao X."/>
            <person name="Jordan D."/>
            <person name="Xiong Y."/>
            <person name="Ma Y."/>
            <person name="Lyapunov A.N."/>
            <person name="Chen G."/>
            <person name="Kulakova O.I."/>
            <person name="Sun Y."/>
            <person name="Lee S.G."/>
            <person name="Bronson R.T."/>
            <person name="Moskalev A.A."/>
            <person name="Sunyaev S.R."/>
            <person name="Zhang G."/>
            <person name="Krogh A."/>
            <person name="Wang J."/>
            <person name="Gladyshev V.N."/>
        </authorList>
    </citation>
    <scope>NUCLEOTIDE SEQUENCE [LARGE SCALE GENOMIC DNA]</scope>
</reference>
<feature type="compositionally biased region" description="Polar residues" evidence="11">
    <location>
        <begin position="7"/>
        <end position="24"/>
    </location>
</feature>
<dbReference type="InterPro" id="IPR011598">
    <property type="entry name" value="bHLH_dom"/>
</dbReference>
<keyword evidence="4" id="KW-0678">Repressor</keyword>
<keyword evidence="9" id="KW-0539">Nucleus</keyword>
<evidence type="ECO:0000256" key="10">
    <source>
        <dbReference type="SAM" id="Coils"/>
    </source>
</evidence>
<keyword evidence="6" id="KW-0238">DNA-binding</keyword>
<comment type="similarity">
    <text evidence="2">Belongs to the MiT/TFE family.</text>
</comment>
<dbReference type="Proteomes" id="UP000052978">
    <property type="component" value="Unassembled WGS sequence"/>
</dbReference>
<evidence type="ECO:0000256" key="9">
    <source>
        <dbReference type="ARBA" id="ARBA00023242"/>
    </source>
</evidence>
<evidence type="ECO:0000256" key="3">
    <source>
        <dbReference type="ARBA" id="ARBA00019430"/>
    </source>
</evidence>
<dbReference type="EMBL" id="KE164067">
    <property type="protein sequence ID" value="EPQ14856.1"/>
    <property type="molecule type" value="Genomic_DNA"/>
</dbReference>
<dbReference type="Pfam" id="PF11851">
    <property type="entry name" value="DUF3371"/>
    <property type="match status" value="1"/>
</dbReference>
<dbReference type="AlphaFoldDB" id="S7NCR5"/>
<evidence type="ECO:0000259" key="12">
    <source>
        <dbReference type="PROSITE" id="PS50888"/>
    </source>
</evidence>
<feature type="region of interest" description="Disordered" evidence="11">
    <location>
        <begin position="1"/>
        <end position="42"/>
    </location>
</feature>
<protein>
    <recommendedName>
        <fullName evidence="3">Transcription factor EC</fullName>
    </recommendedName>
</protein>